<evidence type="ECO:0000313" key="1">
    <source>
        <dbReference type="EMBL" id="KAH3880759.1"/>
    </source>
</evidence>
<protein>
    <submittedName>
        <fullName evidence="1">Uncharacterized protein</fullName>
    </submittedName>
</protein>
<sequence length="69" mass="8185">MMQMKRTRTRPTDMLPTDSIYCGYMEGLEKETEELFHHAVFGPSETSTLTPSKFMWVLFLPVLFEKVWH</sequence>
<evidence type="ECO:0000313" key="2">
    <source>
        <dbReference type="Proteomes" id="UP000828390"/>
    </source>
</evidence>
<gene>
    <name evidence="1" type="ORF">DPMN_004681</name>
</gene>
<dbReference type="Proteomes" id="UP000828390">
    <property type="component" value="Unassembled WGS sequence"/>
</dbReference>
<reference evidence="1" key="2">
    <citation type="submission" date="2020-11" db="EMBL/GenBank/DDBJ databases">
        <authorList>
            <person name="McCartney M.A."/>
            <person name="Auch B."/>
            <person name="Kono T."/>
            <person name="Mallez S."/>
            <person name="Becker A."/>
            <person name="Gohl D.M."/>
            <person name="Silverstein K.A.T."/>
            <person name="Koren S."/>
            <person name="Bechman K.B."/>
            <person name="Herman A."/>
            <person name="Abrahante J.E."/>
            <person name="Garbe J."/>
        </authorList>
    </citation>
    <scope>NUCLEOTIDE SEQUENCE</scope>
    <source>
        <strain evidence="1">Duluth1</strain>
        <tissue evidence="1">Whole animal</tissue>
    </source>
</reference>
<reference evidence="1" key="1">
    <citation type="journal article" date="2019" name="bioRxiv">
        <title>The Genome of the Zebra Mussel, Dreissena polymorpha: A Resource for Invasive Species Research.</title>
        <authorList>
            <person name="McCartney M.A."/>
            <person name="Auch B."/>
            <person name="Kono T."/>
            <person name="Mallez S."/>
            <person name="Zhang Y."/>
            <person name="Obille A."/>
            <person name="Becker A."/>
            <person name="Abrahante J.E."/>
            <person name="Garbe J."/>
            <person name="Badalamenti J.P."/>
            <person name="Herman A."/>
            <person name="Mangelson H."/>
            <person name="Liachko I."/>
            <person name="Sullivan S."/>
            <person name="Sone E.D."/>
            <person name="Koren S."/>
            <person name="Silverstein K.A.T."/>
            <person name="Beckman K.B."/>
            <person name="Gohl D.M."/>
        </authorList>
    </citation>
    <scope>NUCLEOTIDE SEQUENCE</scope>
    <source>
        <strain evidence="1">Duluth1</strain>
        <tissue evidence="1">Whole animal</tissue>
    </source>
</reference>
<proteinExistence type="predicted"/>
<accession>A0A9D4MRR6</accession>
<name>A0A9D4MRR6_DREPO</name>
<keyword evidence="2" id="KW-1185">Reference proteome</keyword>
<comment type="caution">
    <text evidence="1">The sequence shown here is derived from an EMBL/GenBank/DDBJ whole genome shotgun (WGS) entry which is preliminary data.</text>
</comment>
<organism evidence="1 2">
    <name type="scientific">Dreissena polymorpha</name>
    <name type="common">Zebra mussel</name>
    <name type="synonym">Mytilus polymorpha</name>
    <dbReference type="NCBI Taxonomy" id="45954"/>
    <lineage>
        <taxon>Eukaryota</taxon>
        <taxon>Metazoa</taxon>
        <taxon>Spiralia</taxon>
        <taxon>Lophotrochozoa</taxon>
        <taxon>Mollusca</taxon>
        <taxon>Bivalvia</taxon>
        <taxon>Autobranchia</taxon>
        <taxon>Heteroconchia</taxon>
        <taxon>Euheterodonta</taxon>
        <taxon>Imparidentia</taxon>
        <taxon>Neoheterodontei</taxon>
        <taxon>Myida</taxon>
        <taxon>Dreissenoidea</taxon>
        <taxon>Dreissenidae</taxon>
        <taxon>Dreissena</taxon>
    </lineage>
</organism>
<dbReference type="AlphaFoldDB" id="A0A9D4MRR6"/>
<dbReference type="EMBL" id="JAIWYP010000001">
    <property type="protein sequence ID" value="KAH3880759.1"/>
    <property type="molecule type" value="Genomic_DNA"/>
</dbReference>